<keyword evidence="2 3" id="KW-0786">Thiamine pyrophosphate</keyword>
<dbReference type="InterPro" id="IPR029061">
    <property type="entry name" value="THDP-binding"/>
</dbReference>
<name>A0A1H5VV43_9RHOO</name>
<dbReference type="CDD" id="cd07035">
    <property type="entry name" value="TPP_PYR_POX_like"/>
    <property type="match status" value="1"/>
</dbReference>
<dbReference type="CDD" id="cd00568">
    <property type="entry name" value="TPP_enzymes"/>
    <property type="match status" value="1"/>
</dbReference>
<dbReference type="InterPro" id="IPR000399">
    <property type="entry name" value="TPP-bd_CS"/>
</dbReference>
<dbReference type="FunFam" id="3.40.50.970:FF:000007">
    <property type="entry name" value="Acetolactate synthase"/>
    <property type="match status" value="1"/>
</dbReference>
<comment type="similarity">
    <text evidence="1 3">Belongs to the TPP enzyme family.</text>
</comment>
<evidence type="ECO:0000313" key="5">
    <source>
        <dbReference type="Proteomes" id="UP000185739"/>
    </source>
</evidence>
<dbReference type="InterPro" id="IPR011766">
    <property type="entry name" value="TPP_enzyme_TPP-bd"/>
</dbReference>
<dbReference type="KEGG" id="tcl:Tchl_1093"/>
<evidence type="ECO:0000313" key="4">
    <source>
        <dbReference type="EMBL" id="APR03952.1"/>
    </source>
</evidence>
<dbReference type="InterPro" id="IPR012001">
    <property type="entry name" value="Thiamin_PyroP_enz_TPP-bd_dom"/>
</dbReference>
<dbReference type="Pfam" id="PF02775">
    <property type="entry name" value="TPP_enzyme_C"/>
    <property type="match status" value="1"/>
</dbReference>
<dbReference type="AlphaFoldDB" id="A0A1H5VV43"/>
<reference evidence="4 5" key="1">
    <citation type="submission" date="2016-12" db="EMBL/GenBank/DDBJ databases">
        <title>Complete genome sequence of Thauera chlorobenzoica, a Betaproteobacterium degrading haloaromatics anaerobically to CO2 and halides.</title>
        <authorList>
            <person name="Goris T."/>
            <person name="Mergelsberg M."/>
            <person name="Boll M."/>
        </authorList>
    </citation>
    <scope>NUCLEOTIDE SEQUENCE [LARGE SCALE GENOMIC DNA]</scope>
    <source>
        <strain evidence="4 5">3CB1</strain>
    </source>
</reference>
<gene>
    <name evidence="4" type="ORF">Tchl_1093</name>
</gene>
<dbReference type="GO" id="GO:0030976">
    <property type="term" value="F:thiamine pyrophosphate binding"/>
    <property type="evidence" value="ECO:0007669"/>
    <property type="project" value="InterPro"/>
</dbReference>
<keyword evidence="4" id="KW-0808">Transferase</keyword>
<dbReference type="EMBL" id="CP018839">
    <property type="protein sequence ID" value="APR03952.1"/>
    <property type="molecule type" value="Genomic_DNA"/>
</dbReference>
<dbReference type="PROSITE" id="PS00187">
    <property type="entry name" value="TPP_ENZYMES"/>
    <property type="match status" value="1"/>
</dbReference>
<dbReference type="Pfam" id="PF02776">
    <property type="entry name" value="TPP_enzyme_N"/>
    <property type="match status" value="1"/>
</dbReference>
<dbReference type="GO" id="GO:0003984">
    <property type="term" value="F:acetolactate synthase activity"/>
    <property type="evidence" value="ECO:0007669"/>
    <property type="project" value="UniProtKB-EC"/>
</dbReference>
<dbReference type="InterPro" id="IPR012000">
    <property type="entry name" value="Thiamin_PyroP_enz_cen_dom"/>
</dbReference>
<dbReference type="GO" id="GO:0000287">
    <property type="term" value="F:magnesium ion binding"/>
    <property type="evidence" value="ECO:0007669"/>
    <property type="project" value="InterPro"/>
</dbReference>
<protein>
    <submittedName>
        <fullName evidence="4">Acetolactate synthase large subunit</fullName>
        <ecNumber evidence="4">2.2.1.6</ecNumber>
    </submittedName>
</protein>
<dbReference type="GO" id="GO:0009097">
    <property type="term" value="P:isoleucine biosynthetic process"/>
    <property type="evidence" value="ECO:0007669"/>
    <property type="project" value="TreeGrafter"/>
</dbReference>
<evidence type="ECO:0000256" key="2">
    <source>
        <dbReference type="ARBA" id="ARBA00023052"/>
    </source>
</evidence>
<organism evidence="4 5">
    <name type="scientific">Thauera chlorobenzoica</name>
    <dbReference type="NCBI Taxonomy" id="96773"/>
    <lineage>
        <taxon>Bacteria</taxon>
        <taxon>Pseudomonadati</taxon>
        <taxon>Pseudomonadota</taxon>
        <taxon>Betaproteobacteria</taxon>
        <taxon>Rhodocyclales</taxon>
        <taxon>Zoogloeaceae</taxon>
        <taxon>Thauera</taxon>
    </lineage>
</organism>
<dbReference type="SUPFAM" id="SSF52518">
    <property type="entry name" value="Thiamin diphosphate-binding fold (THDP-binding)"/>
    <property type="match status" value="2"/>
</dbReference>
<dbReference type="Gene3D" id="3.40.50.970">
    <property type="match status" value="2"/>
</dbReference>
<dbReference type="EC" id="2.2.1.6" evidence="4"/>
<dbReference type="RefSeq" id="WP_075147504.1">
    <property type="nucleotide sequence ID" value="NZ_CP018839.1"/>
</dbReference>
<dbReference type="PANTHER" id="PTHR18968:SF167">
    <property type="entry name" value="ACETOLACTATE SYNTHASE LARGE SUBUNIT ILVB2-RELATED"/>
    <property type="match status" value="1"/>
</dbReference>
<dbReference type="PANTHER" id="PTHR18968">
    <property type="entry name" value="THIAMINE PYROPHOSPHATE ENZYMES"/>
    <property type="match status" value="1"/>
</dbReference>
<dbReference type="Pfam" id="PF00205">
    <property type="entry name" value="TPP_enzyme_M"/>
    <property type="match status" value="1"/>
</dbReference>
<sequence length="547" mass="59058">MTEKMTGGEAIVQSLLVHGVDTVFGIPGVQTYGFFDALHAVRDQIRLIHPRHEQATAYMAFGYAKSTGRHGVFSVVPGPGVLNASAAVCSAYGASAPVLCVTGQVPSDFIGSGKGHLHELPDQLATMRSITKWAARIDHPAEAPGVMAEAFRQMSTGRPRPVAVEMPWEVFGMAAPVETPGTPAAYAQIAPDPDQLEQAARLLKHARNPMIMVGSGAQHAHEEVRALAELLQAPVVSWRGGRGIVPDDHYLGFTCAAGFQRWAHTDVLIGIGSRLELQWFRWPDPPANLKIVNIDIDPTQMSRIKPAVPVVGDAQAATRGLIAAVLNDGTPRASRRLEFEEIKTRVDAAITRIQPHLGYLQAIRQVLPRDGFFVEEICQAGFTSYFGFPVHTPRSFVTCGHQGTLGFGYSTSLGVKAGNPDKAVVSISGDGGFMFGVQELATAVQHRLNVVSIVFNNGAFGNVLRDQQQRFDGRSIGAELSNPDFVKLAESFGMPGYRVGTPARLRQVLERALADDGPALIEVEVERAAEVSPWEFLMPPSQRAQKA</sequence>
<evidence type="ECO:0000256" key="1">
    <source>
        <dbReference type="ARBA" id="ARBA00007812"/>
    </source>
</evidence>
<keyword evidence="5" id="KW-1185">Reference proteome</keyword>
<dbReference type="NCBIfam" id="NF006122">
    <property type="entry name" value="PRK08266.1"/>
    <property type="match status" value="1"/>
</dbReference>
<dbReference type="InterPro" id="IPR045229">
    <property type="entry name" value="TPP_enz"/>
</dbReference>
<dbReference type="GO" id="GO:0005948">
    <property type="term" value="C:acetolactate synthase complex"/>
    <property type="evidence" value="ECO:0007669"/>
    <property type="project" value="TreeGrafter"/>
</dbReference>
<accession>A0A1H5VV43</accession>
<dbReference type="InterPro" id="IPR029035">
    <property type="entry name" value="DHS-like_NAD/FAD-binding_dom"/>
</dbReference>
<evidence type="ECO:0000256" key="3">
    <source>
        <dbReference type="RuleBase" id="RU362132"/>
    </source>
</evidence>
<dbReference type="Proteomes" id="UP000185739">
    <property type="component" value="Chromosome"/>
</dbReference>
<proteinExistence type="inferred from homology"/>
<dbReference type="SUPFAM" id="SSF52467">
    <property type="entry name" value="DHS-like NAD/FAD-binding domain"/>
    <property type="match status" value="1"/>
</dbReference>
<dbReference type="OrthoDB" id="2254214at2"/>
<dbReference type="Gene3D" id="3.40.50.1220">
    <property type="entry name" value="TPP-binding domain"/>
    <property type="match status" value="1"/>
</dbReference>
<dbReference type="GO" id="GO:0050660">
    <property type="term" value="F:flavin adenine dinucleotide binding"/>
    <property type="evidence" value="ECO:0007669"/>
    <property type="project" value="TreeGrafter"/>
</dbReference>
<dbReference type="GO" id="GO:0009099">
    <property type="term" value="P:L-valine biosynthetic process"/>
    <property type="evidence" value="ECO:0007669"/>
    <property type="project" value="TreeGrafter"/>
</dbReference>
<dbReference type="STRING" id="96773.Tchl_1093"/>